<evidence type="ECO:0000313" key="4">
    <source>
        <dbReference type="Proteomes" id="UP000541185"/>
    </source>
</evidence>
<dbReference type="RefSeq" id="WP_169417553.1">
    <property type="nucleotide sequence ID" value="NZ_JABBFX010000001.1"/>
</dbReference>
<dbReference type="PANTHER" id="PTHR42964">
    <property type="entry name" value="ENOYL-COA HYDRATASE"/>
    <property type="match status" value="1"/>
</dbReference>
<name>A0A848H2H5_9BURK</name>
<dbReference type="Gene3D" id="1.10.12.10">
    <property type="entry name" value="Lyase 2-enoyl-coa Hydratase, Chain A, domain 2"/>
    <property type="match status" value="1"/>
</dbReference>
<dbReference type="CDD" id="cd06558">
    <property type="entry name" value="crotonase-like"/>
    <property type="match status" value="1"/>
</dbReference>
<dbReference type="GO" id="GO:0008300">
    <property type="term" value="P:isoprenoid catabolic process"/>
    <property type="evidence" value="ECO:0007669"/>
    <property type="project" value="TreeGrafter"/>
</dbReference>
<evidence type="ECO:0000313" key="3">
    <source>
        <dbReference type="EMBL" id="NML43340.1"/>
    </source>
</evidence>
<dbReference type="EMBL" id="JABBFX010000001">
    <property type="protein sequence ID" value="NML43340.1"/>
    <property type="molecule type" value="Genomic_DNA"/>
</dbReference>
<dbReference type="Pfam" id="PF00378">
    <property type="entry name" value="ECH_1"/>
    <property type="match status" value="1"/>
</dbReference>
<protein>
    <submittedName>
        <fullName evidence="3">Enoyl-CoA hydratase</fullName>
    </submittedName>
</protein>
<comment type="caution">
    <text evidence="3">The sequence shown here is derived from an EMBL/GenBank/DDBJ whole genome shotgun (WGS) entry which is preliminary data.</text>
</comment>
<accession>A0A848H2H5</accession>
<dbReference type="Proteomes" id="UP000541185">
    <property type="component" value="Unassembled WGS sequence"/>
</dbReference>
<dbReference type="InterPro" id="IPR029045">
    <property type="entry name" value="ClpP/crotonase-like_dom_sf"/>
</dbReference>
<sequence length="266" mass="28158">MSADHLLVAVEDGVARLTFNRPEARNAASPEMLEALLAFLLRAEEDRRIRCIVLAGAGEHFMAGGDIRSFAQYAQLEPAQRRQAVEARVAKNTYLFNVLQRIPQPVIAMVHGTAAGAGVGFAVGCDLVVAGRSAGFQLAHVNIGACPDGGTSWFLPRAIGSKRAMAMALLGERLDATSALAQGLVSHVVDDAELETFTLALAHRLARGPAIALAQAKALIHRSLGSTLAEQLAAEARGMGAAAASEDFLEGPRAFLEKRKPVFRGE</sequence>
<dbReference type="GO" id="GO:0003824">
    <property type="term" value="F:catalytic activity"/>
    <property type="evidence" value="ECO:0007669"/>
    <property type="project" value="InterPro"/>
</dbReference>
<comment type="similarity">
    <text evidence="1 2">Belongs to the enoyl-CoA hydratase/isomerase family.</text>
</comment>
<dbReference type="AlphaFoldDB" id="A0A848H2H5"/>
<dbReference type="InterPro" id="IPR018376">
    <property type="entry name" value="Enoyl-CoA_hyd/isom_CS"/>
</dbReference>
<organism evidence="3 4">
    <name type="scientific">Ramlibacter agri</name>
    <dbReference type="NCBI Taxonomy" id="2728837"/>
    <lineage>
        <taxon>Bacteria</taxon>
        <taxon>Pseudomonadati</taxon>
        <taxon>Pseudomonadota</taxon>
        <taxon>Betaproteobacteria</taxon>
        <taxon>Burkholderiales</taxon>
        <taxon>Comamonadaceae</taxon>
        <taxon>Ramlibacter</taxon>
    </lineage>
</organism>
<reference evidence="3 4" key="1">
    <citation type="submission" date="2020-04" db="EMBL/GenBank/DDBJ databases">
        <title>Ramlibacter sp. G-1-2-2 isolated from soil.</title>
        <authorList>
            <person name="Dahal R.H."/>
        </authorList>
    </citation>
    <scope>NUCLEOTIDE SEQUENCE [LARGE SCALE GENOMIC DNA]</scope>
    <source>
        <strain evidence="3 4">G-1-2-2</strain>
    </source>
</reference>
<keyword evidence="4" id="KW-1185">Reference proteome</keyword>
<gene>
    <name evidence="3" type="ORF">HHL11_06225</name>
</gene>
<dbReference type="PROSITE" id="PS00166">
    <property type="entry name" value="ENOYL_COA_HYDRATASE"/>
    <property type="match status" value="1"/>
</dbReference>
<dbReference type="InterPro" id="IPR001753">
    <property type="entry name" value="Enoyl-CoA_hydra/iso"/>
</dbReference>
<evidence type="ECO:0000256" key="2">
    <source>
        <dbReference type="RuleBase" id="RU003707"/>
    </source>
</evidence>
<dbReference type="Gene3D" id="3.90.226.10">
    <property type="entry name" value="2-enoyl-CoA Hydratase, Chain A, domain 1"/>
    <property type="match status" value="1"/>
</dbReference>
<dbReference type="InterPro" id="IPR051683">
    <property type="entry name" value="Enoyl-CoA_Hydratase/Isomerase"/>
</dbReference>
<dbReference type="PANTHER" id="PTHR42964:SF1">
    <property type="entry name" value="POLYKETIDE BIOSYNTHESIS ENOYL-COA HYDRATASE PKSH-RELATED"/>
    <property type="match status" value="1"/>
</dbReference>
<proteinExistence type="inferred from homology"/>
<dbReference type="SUPFAM" id="SSF52096">
    <property type="entry name" value="ClpP/crotonase"/>
    <property type="match status" value="1"/>
</dbReference>
<evidence type="ECO:0000256" key="1">
    <source>
        <dbReference type="ARBA" id="ARBA00005254"/>
    </source>
</evidence>
<dbReference type="InterPro" id="IPR014748">
    <property type="entry name" value="Enoyl-CoA_hydra_C"/>
</dbReference>